<dbReference type="PANTHER" id="PTHR43877:SF1">
    <property type="entry name" value="ACETYLTRANSFERASE"/>
    <property type="match status" value="1"/>
</dbReference>
<organism evidence="5 6">
    <name type="scientific">Streptomyces yaizuensis</name>
    <dbReference type="NCBI Taxonomy" id="2989713"/>
    <lineage>
        <taxon>Bacteria</taxon>
        <taxon>Bacillati</taxon>
        <taxon>Actinomycetota</taxon>
        <taxon>Actinomycetes</taxon>
        <taxon>Kitasatosporales</taxon>
        <taxon>Streptomycetaceae</taxon>
        <taxon>Streptomyces</taxon>
    </lineage>
</organism>
<evidence type="ECO:0000256" key="2">
    <source>
        <dbReference type="ARBA" id="ARBA00023315"/>
    </source>
</evidence>
<dbReference type="InterPro" id="IPR016181">
    <property type="entry name" value="Acyl_CoA_acyltransferase"/>
</dbReference>
<dbReference type="PANTHER" id="PTHR43877">
    <property type="entry name" value="AMINOALKYLPHOSPHONATE N-ACETYLTRANSFERASE-RELATED-RELATED"/>
    <property type="match status" value="1"/>
</dbReference>
<dbReference type="EMBL" id="BSBI01000002">
    <property type="protein sequence ID" value="GLF94200.1"/>
    <property type="molecule type" value="Genomic_DNA"/>
</dbReference>
<reference evidence="5 6" key="1">
    <citation type="submission" date="2022-10" db="EMBL/GenBank/DDBJ databases">
        <title>Draft genome sequence of Streptomyces sp. YSPA8.</title>
        <authorList>
            <person name="Moriuchi R."/>
            <person name="Dohra H."/>
            <person name="Yamamura H."/>
            <person name="Kodani S."/>
        </authorList>
    </citation>
    <scope>NUCLEOTIDE SEQUENCE [LARGE SCALE GENOMIC DNA]</scope>
    <source>
        <strain evidence="5 6">YSPA8</strain>
    </source>
</reference>
<comment type="caution">
    <text evidence="5">The sequence shown here is derived from an EMBL/GenBank/DDBJ whole genome shotgun (WGS) entry which is preliminary data.</text>
</comment>
<dbReference type="Gene3D" id="3.40.630.30">
    <property type="match status" value="1"/>
</dbReference>
<evidence type="ECO:0000256" key="3">
    <source>
        <dbReference type="SAM" id="MobiDB-lite"/>
    </source>
</evidence>
<keyword evidence="2" id="KW-0012">Acyltransferase</keyword>
<evidence type="ECO:0000259" key="4">
    <source>
        <dbReference type="PROSITE" id="PS51186"/>
    </source>
</evidence>
<feature type="domain" description="N-acetyltransferase" evidence="4">
    <location>
        <begin position="32"/>
        <end position="186"/>
    </location>
</feature>
<evidence type="ECO:0000313" key="5">
    <source>
        <dbReference type="EMBL" id="GLF94200.1"/>
    </source>
</evidence>
<accession>A0ABQ5NV27</accession>
<dbReference type="Proteomes" id="UP001291653">
    <property type="component" value="Unassembled WGS sequence"/>
</dbReference>
<keyword evidence="1" id="KW-0808">Transferase</keyword>
<protein>
    <submittedName>
        <fullName evidence="5">GNAT family N-acetyltransferase</fullName>
    </submittedName>
</protein>
<gene>
    <name evidence="5" type="ORF">SYYSPA8_07905</name>
</gene>
<sequence>MTTGSTAVGDGSATDGSATGQGSTTIGGPAPYTVRVAVGEADRSACFDVRADVFIREQKVPGELEYDEHDAPDAATVHVLAVRADGTPVGTGRLLHGPVVAALTGGDPAVGVLGRLAVTGAARGLGVGAALVRAIESAARERGLTALDLHAQTQALAFYERLGYTAYGPELVHVDIPHRAMRRALP</sequence>
<name>A0ABQ5NV27_9ACTN</name>
<dbReference type="InterPro" id="IPR050832">
    <property type="entry name" value="Bact_Acetyltransf"/>
</dbReference>
<evidence type="ECO:0000313" key="6">
    <source>
        <dbReference type="Proteomes" id="UP001291653"/>
    </source>
</evidence>
<proteinExistence type="predicted"/>
<evidence type="ECO:0000256" key="1">
    <source>
        <dbReference type="ARBA" id="ARBA00022679"/>
    </source>
</evidence>
<dbReference type="Pfam" id="PF00583">
    <property type="entry name" value="Acetyltransf_1"/>
    <property type="match status" value="1"/>
</dbReference>
<feature type="region of interest" description="Disordered" evidence="3">
    <location>
        <begin position="1"/>
        <end position="30"/>
    </location>
</feature>
<keyword evidence="6" id="KW-1185">Reference proteome</keyword>
<dbReference type="CDD" id="cd04301">
    <property type="entry name" value="NAT_SF"/>
    <property type="match status" value="1"/>
</dbReference>
<dbReference type="InterPro" id="IPR000182">
    <property type="entry name" value="GNAT_dom"/>
</dbReference>
<feature type="compositionally biased region" description="Polar residues" evidence="3">
    <location>
        <begin position="14"/>
        <end position="26"/>
    </location>
</feature>
<dbReference type="PROSITE" id="PS51186">
    <property type="entry name" value="GNAT"/>
    <property type="match status" value="1"/>
</dbReference>
<dbReference type="SUPFAM" id="SSF55729">
    <property type="entry name" value="Acyl-CoA N-acyltransferases (Nat)"/>
    <property type="match status" value="1"/>
</dbReference>